<proteinExistence type="predicted"/>
<dbReference type="EMBL" id="FQXC01000005">
    <property type="protein sequence ID" value="SHH94978.1"/>
    <property type="molecule type" value="Genomic_DNA"/>
</dbReference>
<dbReference type="RefSeq" id="WP_072779604.1">
    <property type="nucleotide sequence ID" value="NZ_FQXC01000005.1"/>
</dbReference>
<dbReference type="Proteomes" id="UP000184221">
    <property type="component" value="Unassembled WGS sequence"/>
</dbReference>
<keyword evidence="3" id="KW-1185">Reference proteome</keyword>
<dbReference type="SMART" id="SM00855">
    <property type="entry name" value="PGAM"/>
    <property type="match status" value="1"/>
</dbReference>
<evidence type="ECO:0000256" key="1">
    <source>
        <dbReference type="SAM" id="SignalP"/>
    </source>
</evidence>
<reference evidence="2 3" key="1">
    <citation type="submission" date="2016-11" db="EMBL/GenBank/DDBJ databases">
        <authorList>
            <person name="Jaros S."/>
            <person name="Januszkiewicz K."/>
            <person name="Wedrychowicz H."/>
        </authorList>
    </citation>
    <scope>NUCLEOTIDE SEQUENCE [LARGE SCALE GENOMIC DNA]</scope>
    <source>
        <strain evidence="2 3">DSM 29431</strain>
    </source>
</reference>
<dbReference type="Gene3D" id="3.40.50.1240">
    <property type="entry name" value="Phosphoglycerate mutase-like"/>
    <property type="match status" value="1"/>
</dbReference>
<keyword evidence="1" id="KW-0732">Signal</keyword>
<evidence type="ECO:0000313" key="2">
    <source>
        <dbReference type="EMBL" id="SHH94978.1"/>
    </source>
</evidence>
<protein>
    <submittedName>
        <fullName evidence="2">Histidine phosphatase superfamily (Branch 1)</fullName>
    </submittedName>
</protein>
<accession>A0A1M5X5Y3</accession>
<gene>
    <name evidence="2" type="ORF">SAMN05443551_3749</name>
</gene>
<dbReference type="SUPFAM" id="SSF53254">
    <property type="entry name" value="Phosphoglycerate mutase-like"/>
    <property type="match status" value="1"/>
</dbReference>
<dbReference type="InterPro" id="IPR013078">
    <property type="entry name" value="His_Pase_superF_clade-1"/>
</dbReference>
<organism evidence="2 3">
    <name type="scientific">Marivita hallyeonensis</name>
    <dbReference type="NCBI Taxonomy" id="996342"/>
    <lineage>
        <taxon>Bacteria</taxon>
        <taxon>Pseudomonadati</taxon>
        <taxon>Pseudomonadota</taxon>
        <taxon>Alphaproteobacteria</taxon>
        <taxon>Rhodobacterales</taxon>
        <taxon>Roseobacteraceae</taxon>
        <taxon>Marivita</taxon>
    </lineage>
</organism>
<dbReference type="STRING" id="996342.SAMN05443551_3749"/>
<dbReference type="CDD" id="cd07040">
    <property type="entry name" value="HP"/>
    <property type="match status" value="1"/>
</dbReference>
<feature type="chain" id="PRO_5012386895" evidence="1">
    <location>
        <begin position="20"/>
        <end position="180"/>
    </location>
</feature>
<name>A0A1M5X5Y3_9RHOB</name>
<evidence type="ECO:0000313" key="3">
    <source>
        <dbReference type="Proteomes" id="UP000184221"/>
    </source>
</evidence>
<sequence length="180" mass="19644">MIKRLLLTLGLLWPGVLFANDWAALDQPGAFAIMRHALAPGTGDPADFDISDCSTQRNLDDRGRAQAERIGMAFRERGHSFDIVLTSQWCRCRDTAELLDLGPVQDAPAFNSFFQNRALRDPQTREAVAQLRALTARPFVVTHFVNIVALTGQTTGSGEVLIARVGETGLDVLGSIVIDP</sequence>
<dbReference type="OrthoDB" id="2237472at2"/>
<dbReference type="InterPro" id="IPR029033">
    <property type="entry name" value="His_PPase_superfam"/>
</dbReference>
<dbReference type="AlphaFoldDB" id="A0A1M5X5Y3"/>
<feature type="signal peptide" evidence="1">
    <location>
        <begin position="1"/>
        <end position="19"/>
    </location>
</feature>
<dbReference type="Pfam" id="PF00300">
    <property type="entry name" value="His_Phos_1"/>
    <property type="match status" value="1"/>
</dbReference>